<organism evidence="1">
    <name type="scientific">Anguilla anguilla</name>
    <name type="common">European freshwater eel</name>
    <name type="synonym">Muraena anguilla</name>
    <dbReference type="NCBI Taxonomy" id="7936"/>
    <lineage>
        <taxon>Eukaryota</taxon>
        <taxon>Metazoa</taxon>
        <taxon>Chordata</taxon>
        <taxon>Craniata</taxon>
        <taxon>Vertebrata</taxon>
        <taxon>Euteleostomi</taxon>
        <taxon>Actinopterygii</taxon>
        <taxon>Neopterygii</taxon>
        <taxon>Teleostei</taxon>
        <taxon>Anguilliformes</taxon>
        <taxon>Anguillidae</taxon>
        <taxon>Anguilla</taxon>
    </lineage>
</organism>
<proteinExistence type="predicted"/>
<protein>
    <submittedName>
        <fullName evidence="1">Uncharacterized protein</fullName>
    </submittedName>
</protein>
<accession>A0A0E9UYY4</accession>
<evidence type="ECO:0000313" key="1">
    <source>
        <dbReference type="EMBL" id="JAH71089.1"/>
    </source>
</evidence>
<dbReference type="EMBL" id="GBXM01037488">
    <property type="protein sequence ID" value="JAH71089.1"/>
    <property type="molecule type" value="Transcribed_RNA"/>
</dbReference>
<sequence>MSYKHTAFRHYPQASW</sequence>
<dbReference type="AlphaFoldDB" id="A0A0E9UYY4"/>
<reference evidence="1" key="2">
    <citation type="journal article" date="2015" name="Fish Shellfish Immunol.">
        <title>Early steps in the European eel (Anguilla anguilla)-Vibrio vulnificus interaction in the gills: Role of the RtxA13 toxin.</title>
        <authorList>
            <person name="Callol A."/>
            <person name="Pajuelo D."/>
            <person name="Ebbesson L."/>
            <person name="Teles M."/>
            <person name="MacKenzie S."/>
            <person name="Amaro C."/>
        </authorList>
    </citation>
    <scope>NUCLEOTIDE SEQUENCE</scope>
</reference>
<name>A0A0E9UYY4_ANGAN</name>
<reference evidence="1" key="1">
    <citation type="submission" date="2014-11" db="EMBL/GenBank/DDBJ databases">
        <authorList>
            <person name="Amaro Gonzalez C."/>
        </authorList>
    </citation>
    <scope>NUCLEOTIDE SEQUENCE</scope>
</reference>